<organism evidence="1 2">
    <name type="scientific">Medicago truncatula</name>
    <name type="common">Barrel medic</name>
    <name type="synonym">Medicago tribuloides</name>
    <dbReference type="NCBI Taxonomy" id="3880"/>
    <lineage>
        <taxon>Eukaryota</taxon>
        <taxon>Viridiplantae</taxon>
        <taxon>Streptophyta</taxon>
        <taxon>Embryophyta</taxon>
        <taxon>Tracheophyta</taxon>
        <taxon>Spermatophyta</taxon>
        <taxon>Magnoliopsida</taxon>
        <taxon>eudicotyledons</taxon>
        <taxon>Gunneridae</taxon>
        <taxon>Pentapetalae</taxon>
        <taxon>rosids</taxon>
        <taxon>fabids</taxon>
        <taxon>Fabales</taxon>
        <taxon>Fabaceae</taxon>
        <taxon>Papilionoideae</taxon>
        <taxon>50 kb inversion clade</taxon>
        <taxon>NPAAA clade</taxon>
        <taxon>Hologalegina</taxon>
        <taxon>IRL clade</taxon>
        <taxon>Trifolieae</taxon>
        <taxon>Medicago</taxon>
    </lineage>
</organism>
<evidence type="ECO:0000313" key="2">
    <source>
        <dbReference type="Proteomes" id="UP000265566"/>
    </source>
</evidence>
<name>A0A396J6F2_MEDTR</name>
<dbReference type="EMBL" id="PSQE01000002">
    <property type="protein sequence ID" value="RHN72135.1"/>
    <property type="molecule type" value="Genomic_DNA"/>
</dbReference>
<dbReference type="Proteomes" id="UP000265566">
    <property type="component" value="Chromosome 2"/>
</dbReference>
<accession>A0A396J6F2</accession>
<dbReference type="AlphaFoldDB" id="A0A396J6F2"/>
<reference evidence="2" key="1">
    <citation type="journal article" date="2018" name="Nat. Plants">
        <title>Whole-genome landscape of Medicago truncatula symbiotic genes.</title>
        <authorList>
            <person name="Pecrix Y."/>
            <person name="Staton S.E."/>
            <person name="Sallet E."/>
            <person name="Lelandais-Briere C."/>
            <person name="Moreau S."/>
            <person name="Carrere S."/>
            <person name="Blein T."/>
            <person name="Jardinaud M.F."/>
            <person name="Latrasse D."/>
            <person name="Zouine M."/>
            <person name="Zahm M."/>
            <person name="Kreplak J."/>
            <person name="Mayjonade B."/>
            <person name="Satge C."/>
            <person name="Perez M."/>
            <person name="Cauet S."/>
            <person name="Marande W."/>
            <person name="Chantry-Darmon C."/>
            <person name="Lopez-Roques C."/>
            <person name="Bouchez O."/>
            <person name="Berard A."/>
            <person name="Debelle F."/>
            <person name="Munos S."/>
            <person name="Bendahmane A."/>
            <person name="Berges H."/>
            <person name="Niebel A."/>
            <person name="Buitink J."/>
            <person name="Frugier F."/>
            <person name="Benhamed M."/>
            <person name="Crespi M."/>
            <person name="Gouzy J."/>
            <person name="Gamas P."/>
        </authorList>
    </citation>
    <scope>NUCLEOTIDE SEQUENCE [LARGE SCALE GENOMIC DNA]</scope>
    <source>
        <strain evidence="2">cv. Jemalong A17</strain>
    </source>
</reference>
<dbReference type="Gramene" id="rna7812">
    <property type="protein sequence ID" value="RHN72135.1"/>
    <property type="gene ID" value="gene7812"/>
</dbReference>
<proteinExistence type="predicted"/>
<protein>
    <submittedName>
        <fullName evidence="1">Uncharacterized protein</fullName>
    </submittedName>
</protein>
<sequence>MSSTRTRNRSKKNPNFSWFSAYEVTCNKLLINFNRVTSLAWCRVWNFAFRE</sequence>
<evidence type="ECO:0000313" key="1">
    <source>
        <dbReference type="EMBL" id="RHN72135.1"/>
    </source>
</evidence>
<comment type="caution">
    <text evidence="1">The sequence shown here is derived from an EMBL/GenBank/DDBJ whole genome shotgun (WGS) entry which is preliminary data.</text>
</comment>
<gene>
    <name evidence="1" type="ORF">MtrunA17_Chr2g0284371</name>
</gene>